<evidence type="ECO:0000313" key="2">
    <source>
        <dbReference type="EMBL" id="CAF4742956.1"/>
    </source>
</evidence>
<dbReference type="Proteomes" id="UP000663880">
    <property type="component" value="Unassembled WGS sequence"/>
</dbReference>
<gene>
    <name evidence="2" type="ORF">PMACD_LOCUS147</name>
</gene>
<comment type="caution">
    <text evidence="2">The sequence shown here is derived from an EMBL/GenBank/DDBJ whole genome shotgun (WGS) entry which is preliminary data.</text>
</comment>
<dbReference type="AlphaFoldDB" id="A0A821KSR1"/>
<feature type="region of interest" description="Disordered" evidence="1">
    <location>
        <begin position="67"/>
        <end position="97"/>
    </location>
</feature>
<protein>
    <submittedName>
        <fullName evidence="2">Uncharacterized protein</fullName>
    </submittedName>
</protein>
<evidence type="ECO:0000313" key="3">
    <source>
        <dbReference type="Proteomes" id="UP000663880"/>
    </source>
</evidence>
<feature type="compositionally biased region" description="Basic and acidic residues" evidence="1">
    <location>
        <begin position="75"/>
        <end position="87"/>
    </location>
</feature>
<dbReference type="EMBL" id="CAJOBZ010000001">
    <property type="protein sequence ID" value="CAF4742956.1"/>
    <property type="molecule type" value="Genomic_DNA"/>
</dbReference>
<name>A0A821KSR1_9NEOP</name>
<accession>A0A821KSR1</accession>
<evidence type="ECO:0000256" key="1">
    <source>
        <dbReference type="SAM" id="MobiDB-lite"/>
    </source>
</evidence>
<keyword evidence="3" id="KW-1185">Reference proteome</keyword>
<sequence>MCMGEIYHTTLGHFYGSTAIFKNNSLAVGLRHDYWSESSPTPFASTSPRVIMLAPVSFCISWTRTTTSPAQPELTDVRPRREADKHRQTVVKDLSSL</sequence>
<reference evidence="2" key="1">
    <citation type="submission" date="2021-02" db="EMBL/GenBank/DDBJ databases">
        <authorList>
            <person name="Steward A R."/>
        </authorList>
    </citation>
    <scope>NUCLEOTIDE SEQUENCE</scope>
</reference>
<organism evidence="2 3">
    <name type="scientific">Pieris macdunnoughi</name>
    <dbReference type="NCBI Taxonomy" id="345717"/>
    <lineage>
        <taxon>Eukaryota</taxon>
        <taxon>Metazoa</taxon>
        <taxon>Ecdysozoa</taxon>
        <taxon>Arthropoda</taxon>
        <taxon>Hexapoda</taxon>
        <taxon>Insecta</taxon>
        <taxon>Pterygota</taxon>
        <taxon>Neoptera</taxon>
        <taxon>Endopterygota</taxon>
        <taxon>Lepidoptera</taxon>
        <taxon>Glossata</taxon>
        <taxon>Ditrysia</taxon>
        <taxon>Papilionoidea</taxon>
        <taxon>Pieridae</taxon>
        <taxon>Pierinae</taxon>
        <taxon>Pieris</taxon>
    </lineage>
</organism>
<proteinExistence type="predicted"/>